<evidence type="ECO:0000313" key="1">
    <source>
        <dbReference type="EMBL" id="ODS33678.1"/>
    </source>
</evidence>
<comment type="caution">
    <text evidence="1">The sequence shown here is derived from an EMBL/GenBank/DDBJ whole genome shotgun (WGS) entry which is preliminary data.</text>
</comment>
<accession>A0A1E3XDK0</accession>
<protein>
    <submittedName>
        <fullName evidence="1">Uncharacterized protein</fullName>
    </submittedName>
</protein>
<sequence length="37" mass="4324">MAKQIKKKILSSKDRKKISANEVERLIRKAVKEAKKE</sequence>
<dbReference type="AlphaFoldDB" id="A0A1E3XDK0"/>
<name>A0A1E3XDK0_9BACT</name>
<reference evidence="1 2" key="1">
    <citation type="submission" date="2016-07" db="EMBL/GenBank/DDBJ databases">
        <title>Draft genome of Scalindua rubra, obtained from a brine-seawater interface in the Red Sea, sheds light on salt adaptation in anammox bacteria.</title>
        <authorList>
            <person name="Speth D.R."/>
            <person name="Lagkouvardos I."/>
            <person name="Wang Y."/>
            <person name="Qian P.-Y."/>
            <person name="Dutilh B.E."/>
            <person name="Jetten M.S."/>
        </authorList>
    </citation>
    <scope>NUCLEOTIDE SEQUENCE [LARGE SCALE GENOMIC DNA]</scope>
    <source>
        <strain evidence="1">BSI-1</strain>
    </source>
</reference>
<proteinExistence type="predicted"/>
<dbReference type="Proteomes" id="UP000094056">
    <property type="component" value="Unassembled WGS sequence"/>
</dbReference>
<dbReference type="EMBL" id="MAYW01000022">
    <property type="protein sequence ID" value="ODS33678.1"/>
    <property type="molecule type" value="Genomic_DNA"/>
</dbReference>
<evidence type="ECO:0000313" key="2">
    <source>
        <dbReference type="Proteomes" id="UP000094056"/>
    </source>
</evidence>
<organism evidence="1 2">
    <name type="scientific">Candidatus Scalindua rubra</name>
    <dbReference type="NCBI Taxonomy" id="1872076"/>
    <lineage>
        <taxon>Bacteria</taxon>
        <taxon>Pseudomonadati</taxon>
        <taxon>Planctomycetota</taxon>
        <taxon>Candidatus Brocadiia</taxon>
        <taxon>Candidatus Brocadiales</taxon>
        <taxon>Candidatus Scalinduaceae</taxon>
        <taxon>Candidatus Scalindua</taxon>
    </lineage>
</organism>
<gene>
    <name evidence="1" type="ORF">SCARUB_01198</name>
</gene>